<keyword evidence="6 8" id="KW-0472">Membrane</keyword>
<organism evidence="10 11">
    <name type="scientific">Theobroma cacao</name>
    <name type="common">Cacao</name>
    <name type="synonym">Cocoa</name>
    <dbReference type="NCBI Taxonomy" id="3641"/>
    <lineage>
        <taxon>Eukaryota</taxon>
        <taxon>Viridiplantae</taxon>
        <taxon>Streptophyta</taxon>
        <taxon>Embryophyta</taxon>
        <taxon>Tracheophyta</taxon>
        <taxon>Spermatophyta</taxon>
        <taxon>Magnoliopsida</taxon>
        <taxon>eudicotyledons</taxon>
        <taxon>Gunneridae</taxon>
        <taxon>Pentapetalae</taxon>
        <taxon>rosids</taxon>
        <taxon>malvids</taxon>
        <taxon>Malvales</taxon>
        <taxon>Malvaceae</taxon>
        <taxon>Byttnerioideae</taxon>
        <taxon>Theobroma</taxon>
    </lineage>
</organism>
<evidence type="ECO:0000256" key="5">
    <source>
        <dbReference type="ARBA" id="ARBA00023043"/>
    </source>
</evidence>
<dbReference type="AlphaFoldDB" id="A0AB32W7P5"/>
<evidence type="ECO:0000256" key="2">
    <source>
        <dbReference type="ARBA" id="ARBA00022692"/>
    </source>
</evidence>
<dbReference type="PANTHER" id="PTHR24186">
    <property type="entry name" value="PROTEIN PHOSPHATASE 1 REGULATORY SUBUNIT"/>
    <property type="match status" value="1"/>
</dbReference>
<keyword evidence="3" id="KW-0677">Repeat</keyword>
<feature type="compositionally biased region" description="Basic and acidic residues" evidence="7">
    <location>
        <begin position="16"/>
        <end position="31"/>
    </location>
</feature>
<dbReference type="Gramene" id="Tc01v2_t033600.1">
    <property type="protein sequence ID" value="Tc01v2_p033600.1"/>
    <property type="gene ID" value="Tc01v2_g033600"/>
</dbReference>
<evidence type="ECO:0000256" key="8">
    <source>
        <dbReference type="SAM" id="Phobius"/>
    </source>
</evidence>
<feature type="domain" description="PGG" evidence="9">
    <location>
        <begin position="52"/>
        <end position="135"/>
    </location>
</feature>
<name>A0AB32W7P5_THECC</name>
<reference evidence="11" key="2">
    <citation type="submission" date="2025-08" db="UniProtKB">
        <authorList>
            <consortium name="RefSeq"/>
        </authorList>
    </citation>
    <scope>IDENTIFICATION</scope>
</reference>
<feature type="transmembrane region" description="Helical" evidence="8">
    <location>
        <begin position="161"/>
        <end position="182"/>
    </location>
</feature>
<evidence type="ECO:0000256" key="4">
    <source>
        <dbReference type="ARBA" id="ARBA00022989"/>
    </source>
</evidence>
<keyword evidence="4 8" id="KW-1133">Transmembrane helix</keyword>
<evidence type="ECO:0000313" key="10">
    <source>
        <dbReference type="Proteomes" id="UP000694886"/>
    </source>
</evidence>
<keyword evidence="2 8" id="KW-0812">Transmembrane</keyword>
<dbReference type="Pfam" id="PF13962">
    <property type="entry name" value="PGG"/>
    <property type="match status" value="1"/>
</dbReference>
<accession>A0AB32W7P5</accession>
<evidence type="ECO:0000256" key="1">
    <source>
        <dbReference type="ARBA" id="ARBA00004141"/>
    </source>
</evidence>
<dbReference type="InterPro" id="IPR026961">
    <property type="entry name" value="PGG_dom"/>
</dbReference>
<dbReference type="Proteomes" id="UP000694886">
    <property type="component" value="Chromosome 1"/>
</dbReference>
<comment type="subcellular location">
    <subcellularLocation>
        <location evidence="1">Membrane</location>
        <topology evidence="1">Multi-pass membrane protein</topology>
    </subcellularLocation>
</comment>
<reference evidence="10" key="1">
    <citation type="journal article" date="1997" name="Nucleic Acids Res.">
        <title>tRNAscan-SE: a program for improved detection of transfer RNA genes in genomic sequence.</title>
        <authorList>
            <person name="Lowe T.M."/>
            <person name="Eddy S.R."/>
        </authorList>
    </citation>
    <scope>NUCLEOTIDE SEQUENCE [LARGE SCALE GENOMIC DNA]</scope>
    <source>
        <strain evidence="10">r\B97-61/B2</strain>
    </source>
</reference>
<evidence type="ECO:0000259" key="9">
    <source>
        <dbReference type="Pfam" id="PF13962"/>
    </source>
</evidence>
<feature type="transmembrane region" description="Helical" evidence="8">
    <location>
        <begin position="104"/>
        <end position="124"/>
    </location>
</feature>
<proteinExistence type="predicted"/>
<dbReference type="GeneID" id="108661449"/>
<feature type="region of interest" description="Disordered" evidence="7">
    <location>
        <begin position="1"/>
        <end position="53"/>
    </location>
</feature>
<dbReference type="RefSeq" id="XP_017974064.1">
    <property type="nucleotide sequence ID" value="XM_018118575.1"/>
</dbReference>
<evidence type="ECO:0000256" key="3">
    <source>
        <dbReference type="ARBA" id="ARBA00022737"/>
    </source>
</evidence>
<dbReference type="GO" id="GO:0016020">
    <property type="term" value="C:membrane"/>
    <property type="evidence" value="ECO:0007669"/>
    <property type="project" value="UniProtKB-SubCell"/>
</dbReference>
<evidence type="ECO:0000256" key="6">
    <source>
        <dbReference type="ARBA" id="ARBA00023136"/>
    </source>
</evidence>
<evidence type="ECO:0000256" key="7">
    <source>
        <dbReference type="SAM" id="MobiDB-lite"/>
    </source>
</evidence>
<dbReference type="PANTHER" id="PTHR24186:SF56">
    <property type="entry name" value="PGG DOMAIN-CONTAINING PROTEIN"/>
    <property type="match status" value="1"/>
</dbReference>
<gene>
    <name evidence="11" type="primary">LOC108661449</name>
</gene>
<feature type="compositionally biased region" description="Basic and acidic residues" evidence="7">
    <location>
        <begin position="44"/>
        <end position="53"/>
    </location>
</feature>
<feature type="transmembrane region" description="Helical" evidence="8">
    <location>
        <begin position="136"/>
        <end position="155"/>
    </location>
</feature>
<sequence>MSRDRPQPNDNSAQQRVDRAHTVQRSERADNDGAQQRLTRYKKGAKEEDKEKNRADARNALLVVATLIATVTFQDGVNPPGGVWQETNEGHIAGTAICESESSVYYVFLTSNTLAFSAAVLVIMSLTHNFPFKFEVTVAGVSMIITYGSAIFAVTPNEETFQLALITAVVPLAMRCLIQLLVKLKNREPDPPCLIQAFSRPRNKIADPPKDQTLQAQP</sequence>
<protein>
    <submittedName>
        <fullName evidence="11">Uncharacterized protein LOC108661449</fullName>
    </submittedName>
</protein>
<evidence type="ECO:0000313" key="11">
    <source>
        <dbReference type="RefSeq" id="XP_017974064.1"/>
    </source>
</evidence>
<keyword evidence="5" id="KW-0040">ANK repeat</keyword>
<dbReference type="KEGG" id="tcc:108661449"/>